<dbReference type="InterPro" id="IPR000160">
    <property type="entry name" value="GGDEF_dom"/>
</dbReference>
<dbReference type="PANTHER" id="PTHR45138">
    <property type="entry name" value="REGULATORY COMPONENTS OF SENSORY TRANSDUCTION SYSTEM"/>
    <property type="match status" value="1"/>
</dbReference>
<protein>
    <submittedName>
        <fullName evidence="3">Diguanylate cyclase (GGDEF domain)</fullName>
    </submittedName>
</protein>
<evidence type="ECO:0000259" key="2">
    <source>
        <dbReference type="PROSITE" id="PS50887"/>
    </source>
</evidence>
<organism evidence="3">
    <name type="scientific">hydrothermal vent metagenome</name>
    <dbReference type="NCBI Taxonomy" id="652676"/>
    <lineage>
        <taxon>unclassified sequences</taxon>
        <taxon>metagenomes</taxon>
        <taxon>ecological metagenomes</taxon>
    </lineage>
</organism>
<evidence type="ECO:0000313" key="3">
    <source>
        <dbReference type="EMBL" id="VAX08407.1"/>
    </source>
</evidence>
<dbReference type="AlphaFoldDB" id="A0A3B1BUQ8"/>
<dbReference type="Gene3D" id="3.40.50.2300">
    <property type="match status" value="1"/>
</dbReference>
<dbReference type="PROSITE" id="PS50110">
    <property type="entry name" value="RESPONSE_REGULATORY"/>
    <property type="match status" value="1"/>
</dbReference>
<dbReference type="FunFam" id="3.30.70.270:FF:000001">
    <property type="entry name" value="Diguanylate cyclase domain protein"/>
    <property type="match status" value="1"/>
</dbReference>
<dbReference type="PROSITE" id="PS50887">
    <property type="entry name" value="GGDEF"/>
    <property type="match status" value="1"/>
</dbReference>
<dbReference type="InterPro" id="IPR029787">
    <property type="entry name" value="Nucleotide_cyclase"/>
</dbReference>
<proteinExistence type="predicted"/>
<dbReference type="CDD" id="cd01949">
    <property type="entry name" value="GGDEF"/>
    <property type="match status" value="1"/>
</dbReference>
<dbReference type="InterPro" id="IPR001789">
    <property type="entry name" value="Sig_transdc_resp-reg_receiver"/>
</dbReference>
<dbReference type="CDD" id="cd00156">
    <property type="entry name" value="REC"/>
    <property type="match status" value="1"/>
</dbReference>
<dbReference type="NCBIfam" id="TIGR00254">
    <property type="entry name" value="GGDEF"/>
    <property type="match status" value="1"/>
</dbReference>
<gene>
    <name evidence="3" type="ORF">MNBD_GAMMA26-567</name>
</gene>
<evidence type="ECO:0000259" key="1">
    <source>
        <dbReference type="PROSITE" id="PS50110"/>
    </source>
</evidence>
<dbReference type="EMBL" id="UOFX01000035">
    <property type="protein sequence ID" value="VAX08407.1"/>
    <property type="molecule type" value="Genomic_DNA"/>
</dbReference>
<dbReference type="GO" id="GO:0052621">
    <property type="term" value="F:diguanylate cyclase activity"/>
    <property type="evidence" value="ECO:0007669"/>
    <property type="project" value="TreeGrafter"/>
</dbReference>
<accession>A0A3B1BUQ8</accession>
<dbReference type="SMART" id="SM00448">
    <property type="entry name" value="REC"/>
    <property type="match status" value="1"/>
</dbReference>
<dbReference type="SUPFAM" id="SSF55073">
    <property type="entry name" value="Nucleotide cyclase"/>
    <property type="match status" value="1"/>
</dbReference>
<dbReference type="PANTHER" id="PTHR45138:SF9">
    <property type="entry name" value="DIGUANYLATE CYCLASE DGCM-RELATED"/>
    <property type="match status" value="1"/>
</dbReference>
<dbReference type="Pfam" id="PF00072">
    <property type="entry name" value="Response_reg"/>
    <property type="match status" value="1"/>
</dbReference>
<dbReference type="InterPro" id="IPR043128">
    <property type="entry name" value="Rev_trsase/Diguanyl_cyclase"/>
</dbReference>
<feature type="domain" description="GGDEF" evidence="2">
    <location>
        <begin position="168"/>
        <end position="298"/>
    </location>
</feature>
<name>A0A3B1BUQ8_9ZZZZ</name>
<dbReference type="Pfam" id="PF00990">
    <property type="entry name" value="GGDEF"/>
    <property type="match status" value="1"/>
</dbReference>
<sequence length="298" mass="33872">MSDDALKVLLVEDDSDDYAIFERMLSKIDGLQYDLEWRPSFAEGQTAIAENQYDVIFMDYRLGEYNGCELLQFAKENRCLAPIIFLSGECSSEIYKEIKKLGALNYLNKDEITPNYLAIAIDYAIEIAAQYERLKKIAAHDGLTNLLNHQEMYTMLTREIDRSRRYGTFLSMIMFDVDNFKMINDSYGHLVGDNVIRWLADLMRKSSRNVDINARYGGDEFVIILPDTKGQSALMKASHLCSAISKEPYTSYGQSVPVTISAGVAELCEGDTKEMFIEKADGALYLAKSRGRNCVYFK</sequence>
<dbReference type="InterPro" id="IPR050469">
    <property type="entry name" value="Diguanylate_Cyclase"/>
</dbReference>
<dbReference type="Gene3D" id="3.30.70.270">
    <property type="match status" value="1"/>
</dbReference>
<dbReference type="GO" id="GO:0000160">
    <property type="term" value="P:phosphorelay signal transduction system"/>
    <property type="evidence" value="ECO:0007669"/>
    <property type="project" value="InterPro"/>
</dbReference>
<dbReference type="InterPro" id="IPR011006">
    <property type="entry name" value="CheY-like_superfamily"/>
</dbReference>
<dbReference type="SMART" id="SM00267">
    <property type="entry name" value="GGDEF"/>
    <property type="match status" value="1"/>
</dbReference>
<dbReference type="SUPFAM" id="SSF52172">
    <property type="entry name" value="CheY-like"/>
    <property type="match status" value="1"/>
</dbReference>
<reference evidence="3" key="1">
    <citation type="submission" date="2018-06" db="EMBL/GenBank/DDBJ databases">
        <authorList>
            <person name="Zhirakovskaya E."/>
        </authorList>
    </citation>
    <scope>NUCLEOTIDE SEQUENCE</scope>
</reference>
<feature type="domain" description="Response regulatory" evidence="1">
    <location>
        <begin position="7"/>
        <end position="124"/>
    </location>
</feature>